<name>A0ACC2E5M8_DIPCM</name>
<protein>
    <submittedName>
        <fullName evidence="1">Uncharacterized protein</fullName>
    </submittedName>
</protein>
<keyword evidence="2" id="KW-1185">Reference proteome</keyword>
<organism evidence="1 2">
    <name type="scientific">Diphasiastrum complanatum</name>
    <name type="common">Issler's clubmoss</name>
    <name type="synonym">Lycopodium complanatum</name>
    <dbReference type="NCBI Taxonomy" id="34168"/>
    <lineage>
        <taxon>Eukaryota</taxon>
        <taxon>Viridiplantae</taxon>
        <taxon>Streptophyta</taxon>
        <taxon>Embryophyta</taxon>
        <taxon>Tracheophyta</taxon>
        <taxon>Lycopodiopsida</taxon>
        <taxon>Lycopodiales</taxon>
        <taxon>Lycopodiaceae</taxon>
        <taxon>Lycopodioideae</taxon>
        <taxon>Diphasiastrum</taxon>
    </lineage>
</organism>
<proteinExistence type="predicted"/>
<reference evidence="2" key="1">
    <citation type="journal article" date="2024" name="Proc. Natl. Acad. Sci. U.S.A.">
        <title>Extraordinary preservation of gene collinearity over three hundred million years revealed in homosporous lycophytes.</title>
        <authorList>
            <person name="Li C."/>
            <person name="Wickell D."/>
            <person name="Kuo L.Y."/>
            <person name="Chen X."/>
            <person name="Nie B."/>
            <person name="Liao X."/>
            <person name="Peng D."/>
            <person name="Ji J."/>
            <person name="Jenkins J."/>
            <person name="Williams M."/>
            <person name="Shu S."/>
            <person name="Plott C."/>
            <person name="Barry K."/>
            <person name="Rajasekar S."/>
            <person name="Grimwood J."/>
            <person name="Han X."/>
            <person name="Sun S."/>
            <person name="Hou Z."/>
            <person name="He W."/>
            <person name="Dai G."/>
            <person name="Sun C."/>
            <person name="Schmutz J."/>
            <person name="Leebens-Mack J.H."/>
            <person name="Li F.W."/>
            <person name="Wang L."/>
        </authorList>
    </citation>
    <scope>NUCLEOTIDE SEQUENCE [LARGE SCALE GENOMIC DNA]</scope>
    <source>
        <strain evidence="2">cv. PW_Plant_1</strain>
    </source>
</reference>
<evidence type="ECO:0000313" key="2">
    <source>
        <dbReference type="Proteomes" id="UP001162992"/>
    </source>
</evidence>
<comment type="caution">
    <text evidence="1">The sequence shown here is derived from an EMBL/GenBank/DDBJ whole genome shotgun (WGS) entry which is preliminary data.</text>
</comment>
<dbReference type="EMBL" id="CM055094">
    <property type="protein sequence ID" value="KAJ7561854.1"/>
    <property type="molecule type" value="Genomic_DNA"/>
</dbReference>
<dbReference type="Proteomes" id="UP001162992">
    <property type="component" value="Chromosome 3"/>
</dbReference>
<gene>
    <name evidence="1" type="ORF">O6H91_03G044200</name>
</gene>
<evidence type="ECO:0000313" key="1">
    <source>
        <dbReference type="EMBL" id="KAJ7561854.1"/>
    </source>
</evidence>
<accession>A0ACC2E5M8</accession>
<sequence>MDSSSDWTSNGSNSMFLHAENGFLECEKSNDSDTKSNNGFEPLENAADVVCITCGAKACNHQNGVAASDVHMASRRAEEAAIRRFQAITWLQNVVGSLGISNEPSEEELRLCLRNGLVLCNLMNRIHPGAIPKIVESPASLSASDGALSAYQHFENVRNFLVAVEELKLPSFEASDLDQGSLLTGSMVKVVDCILALKSYYDWRENGSMGMWKYSGAAKNNTKPSAQGVLGSVSNGTVPLQKTWTLFDMDSEIPLSPDSRNKKQNNGRNLMDNMLMKNGEHDQHVVSGVTVGSNNLASSTALSDSTASWINHIRQKFHEVLMMRPQFREDVRRSESFTTSDSLDPLSHLVRAVLVDKKPEEVPMLVEFMLRKVIEEFERRLSVQATQVKKLRITLKELLSQEDRLLLRLKTLETLAAGSGEEVKLVADQLQLIKIEKKQIEEQKKVQEENTEKLKKAIEERQVQVEVLRSELEEIRSESKEHVVQLELQKILEYNAQATIKELSSQLDESKLKVQNLEAVMKSKLQNFREQQIKSKNLLTLQLPLFEELKSVLYTTKQDASRMKLGWQKEIVSLQSQLEGVVAAATSYHKVLAENRKLYNEVQDLKGNIRVFCRVRPFLGGQAGKHSLVDFIGENGDISICNTSKQGRDSSKLFKFNKVYGASSSQEEVFHDTRPLIRSVLDGFNVCIFAYGQTGSGKTYTMSGPCTLSEETWGVNYRALNDLFQISQSRRDVIRYEVGVQMIEIYNEQVRDLLSLDGAQKRLEIRNNSQQNGLNVPDACMLPVKSTDDVVELMNIGQRNRAIGATALNERSSRSHSVLTVHVQGTDLATGSILRGCLHLVDLAGSERVDKSEAVGERLREAQHINKSLSALGDVISALAQKSSHIPYRNSKLTQLLQESLGGQAKTLMFVHISPDNDSYGETMSTLKFAERVASVELGAARTNKESGEVRELKEQVALLQDALSRKEVDITKKDSEIERLHNLKGVRSTANERCLGAEKPRVKSVKSLSDIHRSSAELQMPNSRKYASDIMGNVEGRQVAHISATRAQKRPIMGPSTQDLLPNGFEGVSTLRSSACVGTEDGTDKVGLPKLLHSRSASTDSQSSGIGTLVPSELMKQKARDAIFDRSTSLKDWTDRIQMSNDSLFASGSLDEEFRYWDDNDVLKLDEESYTPHFGALPPDFMVTGSDMEINLPIPPITPNDISSQRILTEPAEENLRSRTAEARRPGSTDILNGFMLGNDSLSNHHFDVESIDARVDFDDRLSEFSEGGLSQETETDSLIGSSSDLALSRKSHTRKLQSTDKRSLLQTQIPRPPSRHDRKQSEGGQSHASNVKRHVPAVPTFSSTDNGLKKQYSSPETKGSPSIQGSLCWN</sequence>